<evidence type="ECO:0000313" key="3">
    <source>
        <dbReference type="Proteomes" id="UP000325081"/>
    </source>
</evidence>
<feature type="compositionally biased region" description="Acidic residues" evidence="1">
    <location>
        <begin position="15"/>
        <end position="27"/>
    </location>
</feature>
<reference evidence="3" key="1">
    <citation type="journal article" date="2019" name="Curr. Biol.">
        <title>Genome Sequence of Striga asiatica Provides Insight into the Evolution of Plant Parasitism.</title>
        <authorList>
            <person name="Yoshida S."/>
            <person name="Kim S."/>
            <person name="Wafula E.K."/>
            <person name="Tanskanen J."/>
            <person name="Kim Y.M."/>
            <person name="Honaas L."/>
            <person name="Yang Z."/>
            <person name="Spallek T."/>
            <person name="Conn C.E."/>
            <person name="Ichihashi Y."/>
            <person name="Cheong K."/>
            <person name="Cui S."/>
            <person name="Der J.P."/>
            <person name="Gundlach H."/>
            <person name="Jiao Y."/>
            <person name="Hori C."/>
            <person name="Ishida J.K."/>
            <person name="Kasahara H."/>
            <person name="Kiba T."/>
            <person name="Kim M.S."/>
            <person name="Koo N."/>
            <person name="Laohavisit A."/>
            <person name="Lee Y.H."/>
            <person name="Lumba S."/>
            <person name="McCourt P."/>
            <person name="Mortimer J.C."/>
            <person name="Mutuku J.M."/>
            <person name="Nomura T."/>
            <person name="Sasaki-Sekimoto Y."/>
            <person name="Seto Y."/>
            <person name="Wang Y."/>
            <person name="Wakatake T."/>
            <person name="Sakakibara H."/>
            <person name="Demura T."/>
            <person name="Yamaguchi S."/>
            <person name="Yoneyama K."/>
            <person name="Manabe R.I."/>
            <person name="Nelson D.C."/>
            <person name="Schulman A.H."/>
            <person name="Timko M.P."/>
            <person name="dePamphilis C.W."/>
            <person name="Choi D."/>
            <person name="Shirasu K."/>
        </authorList>
    </citation>
    <scope>NUCLEOTIDE SEQUENCE [LARGE SCALE GENOMIC DNA]</scope>
    <source>
        <strain evidence="3">cv. UVA1</strain>
    </source>
</reference>
<feature type="region of interest" description="Disordered" evidence="1">
    <location>
        <begin position="115"/>
        <end position="150"/>
    </location>
</feature>
<dbReference type="AlphaFoldDB" id="A0A5A7QGK3"/>
<dbReference type="OrthoDB" id="1924068at2759"/>
<organism evidence="2 3">
    <name type="scientific">Striga asiatica</name>
    <name type="common">Asiatic witchweed</name>
    <name type="synonym">Buchnera asiatica</name>
    <dbReference type="NCBI Taxonomy" id="4170"/>
    <lineage>
        <taxon>Eukaryota</taxon>
        <taxon>Viridiplantae</taxon>
        <taxon>Streptophyta</taxon>
        <taxon>Embryophyta</taxon>
        <taxon>Tracheophyta</taxon>
        <taxon>Spermatophyta</taxon>
        <taxon>Magnoliopsida</taxon>
        <taxon>eudicotyledons</taxon>
        <taxon>Gunneridae</taxon>
        <taxon>Pentapetalae</taxon>
        <taxon>asterids</taxon>
        <taxon>lamiids</taxon>
        <taxon>Lamiales</taxon>
        <taxon>Orobanchaceae</taxon>
        <taxon>Buchnereae</taxon>
        <taxon>Striga</taxon>
    </lineage>
</organism>
<protein>
    <submittedName>
        <fullName evidence="2">Basic-leucine zipper transcription factor family protein</fullName>
    </submittedName>
</protein>
<evidence type="ECO:0000313" key="2">
    <source>
        <dbReference type="EMBL" id="GER44078.1"/>
    </source>
</evidence>
<name>A0A5A7QGK3_STRAF</name>
<dbReference type="Proteomes" id="UP000325081">
    <property type="component" value="Unassembled WGS sequence"/>
</dbReference>
<proteinExistence type="predicted"/>
<comment type="caution">
    <text evidence="2">The sequence shown here is derived from an EMBL/GenBank/DDBJ whole genome shotgun (WGS) entry which is preliminary data.</text>
</comment>
<dbReference type="EMBL" id="BKCP01006848">
    <property type="protein sequence ID" value="GER44078.1"/>
    <property type="molecule type" value="Genomic_DNA"/>
</dbReference>
<gene>
    <name evidence="2" type="ORF">STAS_20963</name>
</gene>
<accession>A0A5A7QGK3</accession>
<sequence>MVSKQRNHVEMKYDDEGEEPNGDDEVSVDLSRPLPEIRIAPRFFDRINKEWKHVVVVKPFDESITIPSLYNRLTKLWSFMSGCNMMDLENGSTKKMETENRREEPKYGPWMQIPQRTRQPYSRRVNGGEKGHNPKHPQPESRLGSRFTLLDSKDTRGENLSFAFGAHVWGQPARPLQH</sequence>
<feature type="region of interest" description="Disordered" evidence="1">
    <location>
        <begin position="1"/>
        <end position="28"/>
    </location>
</feature>
<keyword evidence="3" id="KW-1185">Reference proteome</keyword>
<evidence type="ECO:0000256" key="1">
    <source>
        <dbReference type="SAM" id="MobiDB-lite"/>
    </source>
</evidence>